<name>A0ABW3RIM2_9SPHI</name>
<sequence length="74" mass="8675">MKKEDFITAENKMNELLAIASQKGGFDKLNIFESEQLNKYTQIVNEYETQNLVIPMPIRKENLMSLFLKKFIGF</sequence>
<comment type="caution">
    <text evidence="1">The sequence shown here is derived from an EMBL/GenBank/DDBJ whole genome shotgun (WGS) entry which is preliminary data.</text>
</comment>
<reference evidence="2" key="1">
    <citation type="journal article" date="2019" name="Int. J. Syst. Evol. Microbiol.">
        <title>The Global Catalogue of Microorganisms (GCM) 10K type strain sequencing project: providing services to taxonomists for standard genome sequencing and annotation.</title>
        <authorList>
            <consortium name="The Broad Institute Genomics Platform"/>
            <consortium name="The Broad Institute Genome Sequencing Center for Infectious Disease"/>
            <person name="Wu L."/>
            <person name="Ma J."/>
        </authorList>
    </citation>
    <scope>NUCLEOTIDE SEQUENCE [LARGE SCALE GENOMIC DNA]</scope>
    <source>
        <strain evidence="2">CCUG 52468</strain>
    </source>
</reference>
<evidence type="ECO:0000313" key="1">
    <source>
        <dbReference type="EMBL" id="MFD1164905.1"/>
    </source>
</evidence>
<dbReference type="Proteomes" id="UP001597205">
    <property type="component" value="Unassembled WGS sequence"/>
</dbReference>
<protein>
    <submittedName>
        <fullName evidence="1">Uncharacterized protein</fullName>
    </submittedName>
</protein>
<organism evidence="1 2">
    <name type="scientific">Sphingobacterium daejeonense</name>
    <dbReference type="NCBI Taxonomy" id="371142"/>
    <lineage>
        <taxon>Bacteria</taxon>
        <taxon>Pseudomonadati</taxon>
        <taxon>Bacteroidota</taxon>
        <taxon>Sphingobacteriia</taxon>
        <taxon>Sphingobacteriales</taxon>
        <taxon>Sphingobacteriaceae</taxon>
        <taxon>Sphingobacterium</taxon>
    </lineage>
</organism>
<proteinExistence type="predicted"/>
<accession>A0ABW3RIM2</accession>
<gene>
    <name evidence="1" type="ORF">ACFQ2C_04710</name>
</gene>
<keyword evidence="2" id="KW-1185">Reference proteome</keyword>
<evidence type="ECO:0000313" key="2">
    <source>
        <dbReference type="Proteomes" id="UP001597205"/>
    </source>
</evidence>
<dbReference type="EMBL" id="JBHTKY010000004">
    <property type="protein sequence ID" value="MFD1164905.1"/>
    <property type="molecule type" value="Genomic_DNA"/>
</dbReference>
<dbReference type="RefSeq" id="WP_380894903.1">
    <property type="nucleotide sequence ID" value="NZ_JBHTKY010000004.1"/>
</dbReference>